<feature type="domain" description="SMP-LTD" evidence="11">
    <location>
        <begin position="1"/>
        <end position="351"/>
    </location>
</feature>
<dbReference type="InterPro" id="IPR027532">
    <property type="entry name" value="Mdm12"/>
</dbReference>
<dbReference type="EMBL" id="KQ964545">
    <property type="protein sequence ID" value="KXN69174.1"/>
    <property type="molecule type" value="Genomic_DNA"/>
</dbReference>
<feature type="region of interest" description="Disordered" evidence="10">
    <location>
        <begin position="140"/>
        <end position="192"/>
    </location>
</feature>
<dbReference type="Pfam" id="PF26544">
    <property type="entry name" value="Mdm12"/>
    <property type="match status" value="1"/>
</dbReference>
<evidence type="ECO:0000256" key="9">
    <source>
        <dbReference type="HAMAP-Rule" id="MF_03104"/>
    </source>
</evidence>
<feature type="compositionally biased region" description="Polar residues" evidence="10">
    <location>
        <begin position="140"/>
        <end position="168"/>
    </location>
</feature>
<reference evidence="12 13" key="1">
    <citation type="journal article" date="2015" name="Genome Biol. Evol.">
        <title>Phylogenomic analyses indicate that early fungi evolved digesting cell walls of algal ancestors of land plants.</title>
        <authorList>
            <person name="Chang Y."/>
            <person name="Wang S."/>
            <person name="Sekimoto S."/>
            <person name="Aerts A.L."/>
            <person name="Choi C."/>
            <person name="Clum A."/>
            <person name="LaButti K.M."/>
            <person name="Lindquist E.A."/>
            <person name="Yee Ngan C."/>
            <person name="Ohm R.A."/>
            <person name="Salamov A.A."/>
            <person name="Grigoriev I.V."/>
            <person name="Spatafora J.W."/>
            <person name="Berbee M.L."/>
        </authorList>
    </citation>
    <scope>NUCLEOTIDE SEQUENCE [LARGE SCALE GENOMIC DNA]</scope>
    <source>
        <strain evidence="12 13">NRRL 28638</strain>
    </source>
</reference>
<feature type="compositionally biased region" description="Polar residues" evidence="10">
    <location>
        <begin position="178"/>
        <end position="192"/>
    </location>
</feature>
<dbReference type="GO" id="GO:0045040">
    <property type="term" value="P:protein insertion into mitochondrial outer membrane"/>
    <property type="evidence" value="ECO:0007669"/>
    <property type="project" value="UniProtKB-UniRule"/>
</dbReference>
<feature type="region of interest" description="Disordered" evidence="10">
    <location>
        <begin position="355"/>
        <end position="382"/>
    </location>
</feature>
<dbReference type="GO" id="GO:0008289">
    <property type="term" value="F:lipid binding"/>
    <property type="evidence" value="ECO:0007669"/>
    <property type="project" value="UniProtKB-KW"/>
</dbReference>
<evidence type="ECO:0000256" key="7">
    <source>
        <dbReference type="ARBA" id="ARBA00023128"/>
    </source>
</evidence>
<evidence type="ECO:0000256" key="5">
    <source>
        <dbReference type="ARBA" id="ARBA00023055"/>
    </source>
</evidence>
<dbReference type="PROSITE" id="PS51847">
    <property type="entry name" value="SMP"/>
    <property type="match status" value="1"/>
</dbReference>
<dbReference type="PANTHER" id="PTHR28204">
    <property type="entry name" value="MITOCHONDRIAL DISTRIBUTION AND MORPHOLOGY PROTEIN 12"/>
    <property type="match status" value="1"/>
</dbReference>
<keyword evidence="6" id="KW-0446">Lipid-binding</keyword>
<keyword evidence="7 9" id="KW-0496">Mitochondrion</keyword>
<dbReference type="AlphaFoldDB" id="A0A137P2P7"/>
<dbReference type="HAMAP" id="MF_03104">
    <property type="entry name" value="Mdm12"/>
    <property type="match status" value="1"/>
</dbReference>
<proteinExistence type="inferred from homology"/>
<gene>
    <name evidence="9" type="primary">MDM12</name>
    <name evidence="12" type="ORF">CONCODRAFT_79460</name>
</gene>
<keyword evidence="2" id="KW-0813">Transport</keyword>
<evidence type="ECO:0000256" key="8">
    <source>
        <dbReference type="ARBA" id="ARBA00023136"/>
    </source>
</evidence>
<sequence length="382" mass="43819">MSFDINWDKIKENYTKSIENFLNKKFQSLQNLPKFLGPMSVTEFNLGTIPPNIVLKDMMEPFPYFYMGQAPWDNNSFEDEDETLDGNSQMDFSLDQANTLLNRHLLNTQLEVEMDVDSDLENELEDDLNNLDLNRSHNIGNGHTSHNNATYNNNPYSPTHLRSPSGNNFPHRPHDDLMSTNSTSHPHNQLPSKSDEDLQLLFSLEYDGNISFTISSSIQLSLPFGSFMHLPMKFKISGFQFNTNFLIIYLKQTQQVKFTLFDEILISNYYSSQFNLGSGDELLNWSTSVNLGKTNLNSQLLKNLKIESEIGDPNKQVLKNVDKVEKFILEQTRKIILNHFTYPKFFDFNLNRKTSDEDGEASSGNNGEDGDIEDILDVDDSF</sequence>
<evidence type="ECO:0000313" key="13">
    <source>
        <dbReference type="Proteomes" id="UP000070444"/>
    </source>
</evidence>
<evidence type="ECO:0000256" key="10">
    <source>
        <dbReference type="SAM" id="MobiDB-lite"/>
    </source>
</evidence>
<dbReference type="Proteomes" id="UP000070444">
    <property type="component" value="Unassembled WGS sequence"/>
</dbReference>
<evidence type="ECO:0000259" key="11">
    <source>
        <dbReference type="PROSITE" id="PS51847"/>
    </source>
</evidence>
<dbReference type="OrthoDB" id="3356905at2759"/>
<accession>A0A137P2P7</accession>
<comment type="subunit">
    <text evidence="9">Component of the ER-mitochondria encounter structure (ERMES) or MDM complex, composed of MMM1, MDM10, MDM12 and MDM34. A MMM1 homodimer associates with one molecule of MDM12 on each side in a pairwise head-to-tail manner, and the SMP-LTD domains of MMM1 and MDM12 generate a continuous hydrophobic tunnel for phospholipid trafficking.</text>
</comment>
<evidence type="ECO:0000256" key="1">
    <source>
        <dbReference type="ARBA" id="ARBA00004370"/>
    </source>
</evidence>
<keyword evidence="8 9" id="KW-0472">Membrane</keyword>
<dbReference type="OMA" id="AAWPSWI"/>
<name>A0A137P2P7_CONC2</name>
<dbReference type="PANTHER" id="PTHR28204:SF1">
    <property type="entry name" value="MITOCHONDRIAL DISTRIBUTION AND MORPHOLOGY PROTEIN 12"/>
    <property type="match status" value="1"/>
</dbReference>
<keyword evidence="5" id="KW-0445">Lipid transport</keyword>
<evidence type="ECO:0000256" key="2">
    <source>
        <dbReference type="ARBA" id="ARBA00022448"/>
    </source>
</evidence>
<keyword evidence="4 9" id="KW-0256">Endoplasmic reticulum</keyword>
<evidence type="ECO:0000256" key="3">
    <source>
        <dbReference type="ARBA" id="ARBA00022787"/>
    </source>
</evidence>
<evidence type="ECO:0000256" key="6">
    <source>
        <dbReference type="ARBA" id="ARBA00023121"/>
    </source>
</evidence>
<dbReference type="GO" id="GO:0032865">
    <property type="term" value="C:ERMES complex"/>
    <property type="evidence" value="ECO:0007669"/>
    <property type="project" value="UniProtKB-UniRule"/>
</dbReference>
<protein>
    <recommendedName>
        <fullName evidence="9">Mitochondrial distribution and morphology protein 12</fullName>
    </recommendedName>
    <alternativeName>
        <fullName evidence="9">Mitochondrial inheritance component MDM12</fullName>
    </alternativeName>
</protein>
<dbReference type="GO" id="GO:0005789">
    <property type="term" value="C:endoplasmic reticulum membrane"/>
    <property type="evidence" value="ECO:0007669"/>
    <property type="project" value="UniProtKB-SubCell"/>
</dbReference>
<evidence type="ECO:0000256" key="4">
    <source>
        <dbReference type="ARBA" id="ARBA00022824"/>
    </source>
</evidence>
<keyword evidence="13" id="KW-1185">Reference proteome</keyword>
<feature type="compositionally biased region" description="Acidic residues" evidence="10">
    <location>
        <begin position="368"/>
        <end position="382"/>
    </location>
</feature>
<comment type="similarity">
    <text evidence="9">Belongs to the MDM12 family.</text>
</comment>
<dbReference type="GO" id="GO:0015914">
    <property type="term" value="P:phospholipid transport"/>
    <property type="evidence" value="ECO:0007669"/>
    <property type="project" value="TreeGrafter"/>
</dbReference>
<dbReference type="InterPro" id="IPR031468">
    <property type="entry name" value="SMP_LBD"/>
</dbReference>
<organism evidence="12 13">
    <name type="scientific">Conidiobolus coronatus (strain ATCC 28846 / CBS 209.66 / NRRL 28638)</name>
    <name type="common">Delacroixia coronata</name>
    <dbReference type="NCBI Taxonomy" id="796925"/>
    <lineage>
        <taxon>Eukaryota</taxon>
        <taxon>Fungi</taxon>
        <taxon>Fungi incertae sedis</taxon>
        <taxon>Zoopagomycota</taxon>
        <taxon>Entomophthoromycotina</taxon>
        <taxon>Entomophthoromycetes</taxon>
        <taxon>Entomophthorales</taxon>
        <taxon>Ancylistaceae</taxon>
        <taxon>Conidiobolus</taxon>
    </lineage>
</organism>
<evidence type="ECO:0000313" key="12">
    <source>
        <dbReference type="EMBL" id="KXN69174.1"/>
    </source>
</evidence>
<keyword evidence="3 9" id="KW-1000">Mitochondrion outer membrane</keyword>
<comment type="subcellular location">
    <subcellularLocation>
        <location evidence="1">Membrane</location>
    </subcellularLocation>
    <subcellularLocation>
        <location evidence="9">Mitochondrion outer membrane</location>
        <topology evidence="9">Peripheral membrane protein</topology>
        <orientation evidence="9">Cytoplasmic side</orientation>
    </subcellularLocation>
    <subcellularLocation>
        <location evidence="9">Endoplasmic reticulum membrane</location>
        <topology evidence="9">Peripheral membrane protein</topology>
        <orientation evidence="9">Cytoplasmic side</orientation>
    </subcellularLocation>
    <text evidence="9">The ERMES/MDM complex localizes to a few discrete foci (around 10 per single cell), that represent mitochondria-endoplasmic reticulum junctions. These foci are often found next to mtDNA nucleoids.</text>
</comment>
<dbReference type="GO" id="GO:1990456">
    <property type="term" value="P:mitochondrion-endoplasmic reticulum membrane tethering"/>
    <property type="evidence" value="ECO:0007669"/>
    <property type="project" value="TreeGrafter"/>
</dbReference>
<comment type="function">
    <text evidence="9">Component of the ERMES/MDM complex, which serves as a molecular tether to connect the endoplasmic reticulum (ER) and mitochondria. Components of this complex are involved in the control of mitochondrial shape and protein biogenesis, and function in nonvesicular lipid trafficking between the ER and mitochondria. MDM12 is required for the interaction of the ER-resident membrane protein MMM1 and the outer mitochondrial membrane-resident beta-barrel protein MDM10. The MDM12-MMM1 subcomplex functions in the major beta-barrel assembly pathway that is responsible for biogenesis of all mitochondrial outer membrane beta-barrel proteins, and acts in a late step after the SAM complex. The MDM10-MDM12-MMM1 subcomplex further acts in the TOM40-specific pathway after the action of the MDM12-MMM1 complex. Essential for establishing and maintaining the structure of mitochondria and maintenance of mtDNA nucleoids.</text>
</comment>
<dbReference type="STRING" id="796925.A0A137P2P7"/>